<evidence type="ECO:0000256" key="1">
    <source>
        <dbReference type="SAM" id="SignalP"/>
    </source>
</evidence>
<evidence type="ECO:0000313" key="2">
    <source>
        <dbReference type="EMBL" id="KAK7001663.1"/>
    </source>
</evidence>
<reference evidence="2 3" key="1">
    <citation type="journal article" date="2024" name="J Genomics">
        <title>Draft genome sequencing and assembly of Favolaschia claudopus CIRM-BRFM 2984 isolated from oak limbs.</title>
        <authorList>
            <person name="Navarro D."/>
            <person name="Drula E."/>
            <person name="Chaduli D."/>
            <person name="Cazenave R."/>
            <person name="Ahrendt S."/>
            <person name="Wang J."/>
            <person name="Lipzen A."/>
            <person name="Daum C."/>
            <person name="Barry K."/>
            <person name="Grigoriev I.V."/>
            <person name="Favel A."/>
            <person name="Rosso M.N."/>
            <person name="Martin F."/>
        </authorList>
    </citation>
    <scope>NUCLEOTIDE SEQUENCE [LARGE SCALE GENOMIC DNA]</scope>
    <source>
        <strain evidence="2 3">CIRM-BRFM 2984</strain>
    </source>
</reference>
<name>A0AAW0A6H4_9AGAR</name>
<evidence type="ECO:0000313" key="3">
    <source>
        <dbReference type="Proteomes" id="UP001362999"/>
    </source>
</evidence>
<comment type="caution">
    <text evidence="2">The sequence shown here is derived from an EMBL/GenBank/DDBJ whole genome shotgun (WGS) entry which is preliminary data.</text>
</comment>
<proteinExistence type="predicted"/>
<dbReference type="AlphaFoldDB" id="A0AAW0A6H4"/>
<feature type="signal peptide" evidence="1">
    <location>
        <begin position="1"/>
        <end position="22"/>
    </location>
</feature>
<dbReference type="EMBL" id="JAWWNJ010000082">
    <property type="protein sequence ID" value="KAK7001663.1"/>
    <property type="molecule type" value="Genomic_DNA"/>
</dbReference>
<sequence length="106" mass="10983">MPSRLAAAIFFALLAFSTGATAATCGVCAPTIFYSGLTRTLTLQREEGSNTVQCNYDTPPISGFSPACLYQNVNGVLIFTNTGPTLTSLPGACPSVIPLVTKTVCS</sequence>
<accession>A0AAW0A6H4</accession>
<feature type="chain" id="PRO_5043776830" evidence="1">
    <location>
        <begin position="23"/>
        <end position="106"/>
    </location>
</feature>
<gene>
    <name evidence="2" type="ORF">R3P38DRAFT_2648959</name>
</gene>
<keyword evidence="1" id="KW-0732">Signal</keyword>
<protein>
    <submittedName>
        <fullName evidence="2">Uncharacterized protein</fullName>
    </submittedName>
</protein>
<organism evidence="2 3">
    <name type="scientific">Favolaschia claudopus</name>
    <dbReference type="NCBI Taxonomy" id="2862362"/>
    <lineage>
        <taxon>Eukaryota</taxon>
        <taxon>Fungi</taxon>
        <taxon>Dikarya</taxon>
        <taxon>Basidiomycota</taxon>
        <taxon>Agaricomycotina</taxon>
        <taxon>Agaricomycetes</taxon>
        <taxon>Agaricomycetidae</taxon>
        <taxon>Agaricales</taxon>
        <taxon>Marasmiineae</taxon>
        <taxon>Mycenaceae</taxon>
        <taxon>Favolaschia</taxon>
    </lineage>
</organism>
<keyword evidence="3" id="KW-1185">Reference proteome</keyword>
<dbReference type="Proteomes" id="UP001362999">
    <property type="component" value="Unassembled WGS sequence"/>
</dbReference>